<protein>
    <submittedName>
        <fullName evidence="2">Beta-lactamase</fullName>
    </submittedName>
</protein>
<feature type="domain" description="Beta-lactamase-related" evidence="1">
    <location>
        <begin position="16"/>
        <end position="388"/>
    </location>
</feature>
<dbReference type="RefSeq" id="WP_012785826.1">
    <property type="nucleotide sequence ID" value="NC_013131.1"/>
</dbReference>
<dbReference type="PANTHER" id="PTHR43283:SF3">
    <property type="entry name" value="BETA-LACTAMASE FAMILY PROTEIN (AFU_ORTHOLOGUE AFUA_5G07500)"/>
    <property type="match status" value="1"/>
</dbReference>
<dbReference type="InterPro" id="IPR001466">
    <property type="entry name" value="Beta-lactam-related"/>
</dbReference>
<evidence type="ECO:0000313" key="2">
    <source>
        <dbReference type="EMBL" id="ACU70532.1"/>
    </source>
</evidence>
<organism evidence="2 3">
    <name type="scientific">Catenulispora acidiphila (strain DSM 44928 / JCM 14897 / NBRC 102108 / NRRL B-24433 / ID139908)</name>
    <dbReference type="NCBI Taxonomy" id="479433"/>
    <lineage>
        <taxon>Bacteria</taxon>
        <taxon>Bacillati</taxon>
        <taxon>Actinomycetota</taxon>
        <taxon>Actinomycetes</taxon>
        <taxon>Catenulisporales</taxon>
        <taxon>Catenulisporaceae</taxon>
        <taxon>Catenulispora</taxon>
    </lineage>
</organism>
<dbReference type="AlphaFoldDB" id="C7QBF5"/>
<gene>
    <name evidence="2" type="ordered locus">Caci_1611</name>
</gene>
<dbReference type="Proteomes" id="UP000000851">
    <property type="component" value="Chromosome"/>
</dbReference>
<dbReference type="Gene3D" id="3.40.710.10">
    <property type="entry name" value="DD-peptidase/beta-lactamase superfamily"/>
    <property type="match status" value="1"/>
</dbReference>
<dbReference type="InParanoid" id="C7QBF5"/>
<sequence>MATAPHLDQDALRRLHRTIAARVGRGELPGVVTLVARVGDGDDHGDSSGSGSEQVDVGVFGETDLTDGDPLRRDTPFRITSMTKPIVAAAVLSLVDAGILDLDAPIDPFLPELANRRVLTRLDGPLDDTVPADRAITVRDLLTFRLGFGMNGEPPDINPPSPINLAAEERDLVLAQPEPRTAHSPDAWTRLFGELPLMEQPGTRWRYNVGSLVQGVLLARAAKAPLEEVVKERILDPLGMSSTGFHVPEAEARRLPGYYVTDFATGKLTRQPADPWQTWAAPAVFPSGAAGLISTADDYYAFARMLLRRGSHEGRQILSPESVEMMTTNQLTPEQVSEAGFPLNGSGWGMGVSVTADRYGWNGGYGTSWFNDPSRGICAIFLSQTSDAIFNGTTDEFDTLASQAAATDPAS</sequence>
<reference evidence="2 3" key="1">
    <citation type="journal article" date="2009" name="Stand. Genomic Sci.">
        <title>Complete genome sequence of Catenulispora acidiphila type strain (ID 139908).</title>
        <authorList>
            <person name="Copeland A."/>
            <person name="Lapidus A."/>
            <person name="Glavina Del Rio T."/>
            <person name="Nolan M."/>
            <person name="Lucas S."/>
            <person name="Chen F."/>
            <person name="Tice H."/>
            <person name="Cheng J.F."/>
            <person name="Bruce D."/>
            <person name="Goodwin L."/>
            <person name="Pitluck S."/>
            <person name="Mikhailova N."/>
            <person name="Pati A."/>
            <person name="Ivanova N."/>
            <person name="Mavromatis K."/>
            <person name="Chen A."/>
            <person name="Palaniappan K."/>
            <person name="Chain P."/>
            <person name="Land M."/>
            <person name="Hauser L."/>
            <person name="Chang Y.J."/>
            <person name="Jeffries C.D."/>
            <person name="Chertkov O."/>
            <person name="Brettin T."/>
            <person name="Detter J.C."/>
            <person name="Han C."/>
            <person name="Ali Z."/>
            <person name="Tindall B.J."/>
            <person name="Goker M."/>
            <person name="Bristow J."/>
            <person name="Eisen J.A."/>
            <person name="Markowitz V."/>
            <person name="Hugenholtz P."/>
            <person name="Kyrpides N.C."/>
            <person name="Klenk H.P."/>
        </authorList>
    </citation>
    <scope>NUCLEOTIDE SEQUENCE [LARGE SCALE GENOMIC DNA]</scope>
    <source>
        <strain evidence="3">DSM 44928 / JCM 14897 / NBRC 102108 / NRRL B-24433 / ID139908</strain>
    </source>
</reference>
<dbReference type="STRING" id="479433.Caci_1611"/>
<dbReference type="PANTHER" id="PTHR43283">
    <property type="entry name" value="BETA-LACTAMASE-RELATED"/>
    <property type="match status" value="1"/>
</dbReference>
<dbReference type="HOGENOM" id="CLU_020027_11_2_11"/>
<evidence type="ECO:0000313" key="3">
    <source>
        <dbReference type="Proteomes" id="UP000000851"/>
    </source>
</evidence>
<dbReference type="InterPro" id="IPR012338">
    <property type="entry name" value="Beta-lactam/transpept-like"/>
</dbReference>
<keyword evidence="3" id="KW-1185">Reference proteome</keyword>
<dbReference type="KEGG" id="cai:Caci_1611"/>
<proteinExistence type="predicted"/>
<accession>C7QBF5</accession>
<dbReference type="eggNOG" id="COG1680">
    <property type="taxonomic scope" value="Bacteria"/>
</dbReference>
<dbReference type="EMBL" id="CP001700">
    <property type="protein sequence ID" value="ACU70532.1"/>
    <property type="molecule type" value="Genomic_DNA"/>
</dbReference>
<dbReference type="InterPro" id="IPR050789">
    <property type="entry name" value="Diverse_Enzym_Activities"/>
</dbReference>
<evidence type="ECO:0000259" key="1">
    <source>
        <dbReference type="Pfam" id="PF00144"/>
    </source>
</evidence>
<dbReference type="SUPFAM" id="SSF56601">
    <property type="entry name" value="beta-lactamase/transpeptidase-like"/>
    <property type="match status" value="1"/>
</dbReference>
<dbReference type="Pfam" id="PF00144">
    <property type="entry name" value="Beta-lactamase"/>
    <property type="match status" value="1"/>
</dbReference>
<dbReference type="OrthoDB" id="4281716at2"/>
<name>C7QBF5_CATAD</name>